<reference evidence="3" key="1">
    <citation type="submission" date="2017-12" db="EMBL/GenBank/DDBJ databases">
        <authorList>
            <person name="Diaz M."/>
        </authorList>
    </citation>
    <scope>NUCLEOTIDE SEQUENCE [LARGE SCALE GENOMIC DNA]</scope>
    <source>
        <strain evidence="3">FI11154</strain>
    </source>
</reference>
<dbReference type="EMBL" id="OOFM01000005">
    <property type="protein sequence ID" value="SPL66040.1"/>
    <property type="molecule type" value="Genomic_DNA"/>
</dbReference>
<organism evidence="2 3">
    <name type="scientific">Ochrobactrum soli</name>
    <dbReference type="NCBI Taxonomy" id="2448455"/>
    <lineage>
        <taxon>Bacteria</taxon>
        <taxon>Pseudomonadati</taxon>
        <taxon>Pseudomonadota</taxon>
        <taxon>Alphaproteobacteria</taxon>
        <taxon>Hyphomicrobiales</taxon>
        <taxon>Brucellaceae</taxon>
        <taxon>Brucella/Ochrobactrum group</taxon>
        <taxon>Ochrobactrum</taxon>
    </lineage>
</organism>
<feature type="region of interest" description="Disordered" evidence="1">
    <location>
        <begin position="40"/>
        <end position="60"/>
    </location>
</feature>
<evidence type="ECO:0000313" key="2">
    <source>
        <dbReference type="EMBL" id="SPL66040.1"/>
    </source>
</evidence>
<gene>
    <name evidence="2" type="ORF">OHAE_1907</name>
</gene>
<dbReference type="Proteomes" id="UP000246073">
    <property type="component" value="Unassembled WGS sequence"/>
</dbReference>
<proteinExistence type="predicted"/>
<dbReference type="AlphaFoldDB" id="A0A2P9HQG6"/>
<evidence type="ECO:0000256" key="1">
    <source>
        <dbReference type="SAM" id="MobiDB-lite"/>
    </source>
</evidence>
<accession>A0A2P9HQG6</accession>
<name>A0A2P9HQG6_9HYPH</name>
<evidence type="ECO:0000313" key="3">
    <source>
        <dbReference type="Proteomes" id="UP000246073"/>
    </source>
</evidence>
<protein>
    <submittedName>
        <fullName evidence="2">Uncharacterized protein</fullName>
    </submittedName>
</protein>
<sequence length="60" mass="6902">MHSSLSVQMMENKTKPVRRVLDRVSFPTYTAAIPCRNNALSHRKRRRQNFCKATRGGVAQ</sequence>